<dbReference type="RefSeq" id="WP_088260085.1">
    <property type="nucleotide sequence ID" value="NZ_NIDE01000019.1"/>
</dbReference>
<comment type="caution">
    <text evidence="1">The sequence shown here is derived from an EMBL/GenBank/DDBJ whole genome shotgun (WGS) entry which is preliminary data.</text>
</comment>
<organism evidence="1 2">
    <name type="scientific">Fimbriiglobus ruber</name>
    <dbReference type="NCBI Taxonomy" id="1908690"/>
    <lineage>
        <taxon>Bacteria</taxon>
        <taxon>Pseudomonadati</taxon>
        <taxon>Planctomycetota</taxon>
        <taxon>Planctomycetia</taxon>
        <taxon>Gemmatales</taxon>
        <taxon>Gemmataceae</taxon>
        <taxon>Fimbriiglobus</taxon>
    </lineage>
</organism>
<dbReference type="SUPFAM" id="SSF50630">
    <property type="entry name" value="Acid proteases"/>
    <property type="match status" value="1"/>
</dbReference>
<dbReference type="EMBL" id="NIDE01000019">
    <property type="protein sequence ID" value="OWK34859.1"/>
    <property type="molecule type" value="Genomic_DNA"/>
</dbReference>
<evidence type="ECO:0000313" key="2">
    <source>
        <dbReference type="Proteomes" id="UP000214646"/>
    </source>
</evidence>
<name>A0A225DCK4_9BACT</name>
<reference evidence="2" key="1">
    <citation type="submission" date="2017-06" db="EMBL/GenBank/DDBJ databases">
        <title>Genome analysis of Fimbriiglobus ruber SP5, the first member of the order Planctomycetales with confirmed chitinolytic capability.</title>
        <authorList>
            <person name="Ravin N.V."/>
            <person name="Rakitin A.L."/>
            <person name="Ivanova A.A."/>
            <person name="Beletsky A.V."/>
            <person name="Kulichevskaya I.S."/>
            <person name="Mardanov A.V."/>
            <person name="Dedysh S.N."/>
        </authorList>
    </citation>
    <scope>NUCLEOTIDE SEQUENCE [LARGE SCALE GENOMIC DNA]</scope>
    <source>
        <strain evidence="2">SP5</strain>
    </source>
</reference>
<dbReference type="Proteomes" id="UP000214646">
    <property type="component" value="Unassembled WGS sequence"/>
</dbReference>
<gene>
    <name evidence="1" type="ORF">FRUB_09701</name>
</gene>
<dbReference type="InterPro" id="IPR021109">
    <property type="entry name" value="Peptidase_aspartic_dom_sf"/>
</dbReference>
<proteinExistence type="predicted"/>
<dbReference type="Gene3D" id="2.40.70.10">
    <property type="entry name" value="Acid Proteases"/>
    <property type="match status" value="1"/>
</dbReference>
<dbReference type="AlphaFoldDB" id="A0A225DCK4"/>
<sequence length="155" mass="17082">MPSFRIPISWAIRDPDPNGPIRRYLRAAVTADIADRRGGYVRSDNLIVDTGAGTTTVSEAWARAHEIAVGTTTFSITMRTAAGLLPSTVRSGELRLRFPQLPDHVFRLYCVFSENIPPTSPLLLGLYDVLDVFRVTFDGRPQPDAVMGAMSFETV</sequence>
<protein>
    <recommendedName>
        <fullName evidence="3">Peptidase A2 domain-containing protein</fullName>
    </recommendedName>
</protein>
<accession>A0A225DCK4</accession>
<evidence type="ECO:0008006" key="3">
    <source>
        <dbReference type="Google" id="ProtNLM"/>
    </source>
</evidence>
<keyword evidence="2" id="KW-1185">Reference proteome</keyword>
<evidence type="ECO:0000313" key="1">
    <source>
        <dbReference type="EMBL" id="OWK34859.1"/>
    </source>
</evidence>